<feature type="transmembrane region" description="Helical" evidence="1">
    <location>
        <begin position="58"/>
        <end position="75"/>
    </location>
</feature>
<sequence length="87" mass="9715">MCPLSRICERALTFAFASSLASISTFARSKTGTEFLATLTSDRVTESRQTFCRPLVPYLPWSFVIFLLPFTWLVLHPAASKLAMSLP</sequence>
<accession>A0AAD6NCW6</accession>
<keyword evidence="3" id="KW-1185">Reference proteome</keyword>
<evidence type="ECO:0000313" key="2">
    <source>
        <dbReference type="EMBL" id="KAJ6052046.1"/>
    </source>
</evidence>
<keyword evidence="1" id="KW-0472">Membrane</keyword>
<keyword evidence="1" id="KW-1133">Transmembrane helix</keyword>
<protein>
    <submittedName>
        <fullName evidence="2">Uncharacterized protein</fullName>
    </submittedName>
</protein>
<name>A0AAD6NCW6_PENCN</name>
<evidence type="ECO:0000256" key="1">
    <source>
        <dbReference type="SAM" id="Phobius"/>
    </source>
</evidence>
<reference evidence="2" key="2">
    <citation type="submission" date="2023-01" db="EMBL/GenBank/DDBJ databases">
        <authorList>
            <person name="Petersen C."/>
        </authorList>
    </citation>
    <scope>NUCLEOTIDE SEQUENCE</scope>
    <source>
        <strain evidence="2">IBT 15450</strain>
    </source>
</reference>
<dbReference type="EMBL" id="JAQJZL010000002">
    <property type="protein sequence ID" value="KAJ6052046.1"/>
    <property type="molecule type" value="Genomic_DNA"/>
</dbReference>
<keyword evidence="1" id="KW-0812">Transmembrane</keyword>
<dbReference type="AlphaFoldDB" id="A0AAD6NCW6"/>
<dbReference type="Proteomes" id="UP001219568">
    <property type="component" value="Unassembled WGS sequence"/>
</dbReference>
<comment type="caution">
    <text evidence="2">The sequence shown here is derived from an EMBL/GenBank/DDBJ whole genome shotgun (WGS) entry which is preliminary data.</text>
</comment>
<organism evidence="2 3">
    <name type="scientific">Penicillium canescens</name>
    <dbReference type="NCBI Taxonomy" id="5083"/>
    <lineage>
        <taxon>Eukaryota</taxon>
        <taxon>Fungi</taxon>
        <taxon>Dikarya</taxon>
        <taxon>Ascomycota</taxon>
        <taxon>Pezizomycotina</taxon>
        <taxon>Eurotiomycetes</taxon>
        <taxon>Eurotiomycetidae</taxon>
        <taxon>Eurotiales</taxon>
        <taxon>Aspergillaceae</taxon>
        <taxon>Penicillium</taxon>
    </lineage>
</organism>
<proteinExistence type="predicted"/>
<evidence type="ECO:0000313" key="3">
    <source>
        <dbReference type="Proteomes" id="UP001219568"/>
    </source>
</evidence>
<gene>
    <name evidence="2" type="ORF">N7460_002580</name>
</gene>
<reference evidence="2" key="1">
    <citation type="journal article" date="2023" name="IMA Fungus">
        <title>Comparative genomic study of the Penicillium genus elucidates a diverse pangenome and 15 lateral gene transfer events.</title>
        <authorList>
            <person name="Petersen C."/>
            <person name="Sorensen T."/>
            <person name="Nielsen M.R."/>
            <person name="Sondergaard T.E."/>
            <person name="Sorensen J.L."/>
            <person name="Fitzpatrick D.A."/>
            <person name="Frisvad J.C."/>
            <person name="Nielsen K.L."/>
        </authorList>
    </citation>
    <scope>NUCLEOTIDE SEQUENCE</scope>
    <source>
        <strain evidence="2">IBT 15450</strain>
    </source>
</reference>